<evidence type="ECO:0000313" key="2">
    <source>
        <dbReference type="Proteomes" id="UP000000271"/>
    </source>
</evidence>
<dbReference type="InterPro" id="IPR025626">
    <property type="entry name" value="YyzF"/>
</dbReference>
<organism evidence="1 2">
    <name type="scientific">Bacillus selenitireducens (strain ATCC 700615 / DSM 15326 / MLS10)</name>
    <dbReference type="NCBI Taxonomy" id="439292"/>
    <lineage>
        <taxon>Bacteria</taxon>
        <taxon>Bacillati</taxon>
        <taxon>Bacillota</taxon>
        <taxon>Bacilli</taxon>
        <taxon>Bacillales</taxon>
        <taxon>Bacillaceae</taxon>
        <taxon>Salisediminibacterium</taxon>
    </lineage>
</organism>
<protein>
    <submittedName>
        <fullName evidence="1">Uncharacterized protein</fullName>
    </submittedName>
</protein>
<name>D6Y1J1_BACIE</name>
<dbReference type="Pfam" id="PF14116">
    <property type="entry name" value="YyzF"/>
    <property type="match status" value="1"/>
</dbReference>
<sequence>MTEVITYCCDEHLDEAIEESLEDGGLPPDIEKLIDGAHGDVRCFMCLQQATHKVERPVK</sequence>
<dbReference type="Proteomes" id="UP000000271">
    <property type="component" value="Chromosome"/>
</dbReference>
<dbReference type="KEGG" id="bse:Bsel_3296"/>
<proteinExistence type="predicted"/>
<keyword evidence="2" id="KW-1185">Reference proteome</keyword>
<evidence type="ECO:0000313" key="1">
    <source>
        <dbReference type="EMBL" id="ADI00778.1"/>
    </source>
</evidence>
<dbReference type="RefSeq" id="WP_013174182.1">
    <property type="nucleotide sequence ID" value="NC_014219.1"/>
</dbReference>
<dbReference type="NCBIfam" id="TIGR04129">
    <property type="entry name" value="CxxH_BA5709"/>
    <property type="match status" value="1"/>
</dbReference>
<dbReference type="AlphaFoldDB" id="D6Y1J1"/>
<dbReference type="EMBL" id="CP001791">
    <property type="protein sequence ID" value="ADI00778.1"/>
    <property type="molecule type" value="Genomic_DNA"/>
</dbReference>
<accession>D6Y1J1</accession>
<dbReference type="HOGENOM" id="CLU_2950584_0_0_9"/>
<reference evidence="1" key="1">
    <citation type="submission" date="2009-10" db="EMBL/GenBank/DDBJ databases">
        <title>Complete sequence of Bacillus selenitireducens MLS10.</title>
        <authorList>
            <consortium name="US DOE Joint Genome Institute"/>
            <person name="Lucas S."/>
            <person name="Copeland A."/>
            <person name="Lapidus A."/>
            <person name="Glavina del Rio T."/>
            <person name="Dalin E."/>
            <person name="Tice H."/>
            <person name="Bruce D."/>
            <person name="Goodwin L."/>
            <person name="Pitluck S."/>
            <person name="Sims D."/>
            <person name="Brettin T."/>
            <person name="Detter J.C."/>
            <person name="Han C."/>
            <person name="Larimer F."/>
            <person name="Land M."/>
            <person name="Hauser L."/>
            <person name="Kyrpides N."/>
            <person name="Ovchinnikova G."/>
            <person name="Stolz J."/>
        </authorList>
    </citation>
    <scope>NUCLEOTIDE SEQUENCE [LARGE SCALE GENOMIC DNA]</scope>
    <source>
        <strain evidence="1">MLS10</strain>
    </source>
</reference>
<gene>
    <name evidence="1" type="ordered locus">Bsel_3296</name>
</gene>
<dbReference type="STRING" id="439292.Bsel_3296"/>
<dbReference type="OrthoDB" id="1652387at2"/>